<evidence type="ECO:0000256" key="2">
    <source>
        <dbReference type="SAM" id="MobiDB-lite"/>
    </source>
</evidence>
<keyword evidence="3" id="KW-0614">Plasmid</keyword>
<dbReference type="AlphaFoldDB" id="A0A6C0PAW5"/>
<evidence type="ECO:0000313" key="3">
    <source>
        <dbReference type="EMBL" id="QHW35677.1"/>
    </source>
</evidence>
<dbReference type="EMBL" id="CP048288">
    <property type="protein sequence ID" value="QHW35677.1"/>
    <property type="molecule type" value="Genomic_DNA"/>
</dbReference>
<keyword evidence="1" id="KW-0175">Coiled coil</keyword>
<sequence>MRYTLQEHQGKRLFPKDGIDERHGVTAKINQESVKVLNESATGKRRKLIVQMEAIHVGRTANYTFYTKEGLQGGLESWTTPRPKPVLTHHNQYSGEPIGRILKAEFSDVTQSGKAGLMFTVEVTDPDAIEKVLDGRYQTVSIGASTDKVTCNICGTNRIEEWCDHYPGESYEGQTAHFIIGNTFGREVSYVNVPADEHAGNTSVTVVEGEEGGTKESIGMDIIQIAEGLYQTAANPHVNLYENAGQDLRSALDKLLTFEEGSKRPMKDEPEPENNQVPGATPEEGQQQPAATPPADPPATPPVSTTEGQDPPAATPADPPATPPAAPVQESVTDLKLRVTTLEGQNTNLTTENQRLTGELQTKEGEYQAALQENANLQSKIHRMLAEKVVDMKRSLNKPDVVGVDREEAVNSHVSRSKESLENTYNDLVAEAKQARPEPGSVTNPGAGAPGGSTEEGDKKPMTLADGVNMISSMFGGANKRKGR</sequence>
<name>A0A6C0PAW5_9BACL</name>
<dbReference type="RefSeq" id="WP_162645810.1">
    <property type="nucleotide sequence ID" value="NZ_CP048288.1"/>
</dbReference>
<protein>
    <recommendedName>
        <fullName evidence="5">DUF2213 domain-containing protein</fullName>
    </recommendedName>
</protein>
<reference evidence="3 4" key="1">
    <citation type="submission" date="2020-02" db="EMBL/GenBank/DDBJ databases">
        <title>Paenibacillus sp. nov., isolated from rhizosphere soil of tomato.</title>
        <authorList>
            <person name="Weon H.-Y."/>
            <person name="Lee S.A."/>
        </authorList>
    </citation>
    <scope>NUCLEOTIDE SEQUENCE [LARGE SCALE GENOMIC DNA]</scope>
    <source>
        <strain evidence="3 4">14171R-81</strain>
        <plasmid evidence="3 4">unnamed2</plasmid>
    </source>
</reference>
<keyword evidence="4" id="KW-1185">Reference proteome</keyword>
<dbReference type="KEGG" id="prz:GZH47_32790"/>
<evidence type="ECO:0000256" key="1">
    <source>
        <dbReference type="SAM" id="Coils"/>
    </source>
</evidence>
<evidence type="ECO:0008006" key="5">
    <source>
        <dbReference type="Google" id="ProtNLM"/>
    </source>
</evidence>
<evidence type="ECO:0000313" key="4">
    <source>
        <dbReference type="Proteomes" id="UP000479114"/>
    </source>
</evidence>
<organism evidence="3 4">
    <name type="scientific">Paenibacillus rhizovicinus</name>
    <dbReference type="NCBI Taxonomy" id="2704463"/>
    <lineage>
        <taxon>Bacteria</taxon>
        <taxon>Bacillati</taxon>
        <taxon>Bacillota</taxon>
        <taxon>Bacilli</taxon>
        <taxon>Bacillales</taxon>
        <taxon>Paenibacillaceae</taxon>
        <taxon>Paenibacillus</taxon>
    </lineage>
</organism>
<geneLocation type="plasmid" evidence="3 4">
    <name>unnamed2</name>
</geneLocation>
<accession>A0A6C0PAW5</accession>
<feature type="compositionally biased region" description="Low complexity" evidence="2">
    <location>
        <begin position="302"/>
        <end position="312"/>
    </location>
</feature>
<feature type="region of interest" description="Disordered" evidence="2">
    <location>
        <begin position="431"/>
        <end position="484"/>
    </location>
</feature>
<dbReference type="Proteomes" id="UP000479114">
    <property type="component" value="Plasmid unnamed2"/>
</dbReference>
<feature type="compositionally biased region" description="Polar residues" evidence="2">
    <location>
        <begin position="273"/>
        <end position="288"/>
    </location>
</feature>
<proteinExistence type="predicted"/>
<feature type="compositionally biased region" description="Pro residues" evidence="2">
    <location>
        <begin position="291"/>
        <end position="301"/>
    </location>
</feature>
<feature type="region of interest" description="Disordered" evidence="2">
    <location>
        <begin position="261"/>
        <end position="330"/>
    </location>
</feature>
<feature type="coiled-coil region" evidence="1">
    <location>
        <begin position="339"/>
        <end position="387"/>
    </location>
</feature>
<feature type="compositionally biased region" description="Pro residues" evidence="2">
    <location>
        <begin position="313"/>
        <end position="326"/>
    </location>
</feature>
<gene>
    <name evidence="3" type="ORF">GZH47_32790</name>
</gene>